<dbReference type="RefSeq" id="WP_090602726.1">
    <property type="nucleotide sequence ID" value="NZ_FNZR01000001.1"/>
</dbReference>
<protein>
    <submittedName>
        <fullName evidence="7">2,4-dienoyl-CoA reductase</fullName>
    </submittedName>
</protein>
<keyword evidence="8" id="KW-1185">Reference proteome</keyword>
<evidence type="ECO:0000259" key="6">
    <source>
        <dbReference type="Pfam" id="PF00724"/>
    </source>
</evidence>
<keyword evidence="3" id="KW-0288">FMN</keyword>
<comment type="cofactor">
    <cofactor evidence="1">
        <name>FMN</name>
        <dbReference type="ChEBI" id="CHEBI:58210"/>
    </cofactor>
</comment>
<keyword evidence="5" id="KW-0560">Oxidoreductase</keyword>
<dbReference type="GO" id="GO:0003959">
    <property type="term" value="F:NADPH dehydrogenase activity"/>
    <property type="evidence" value="ECO:0007669"/>
    <property type="project" value="InterPro"/>
</dbReference>
<dbReference type="Gene3D" id="3.20.20.70">
    <property type="entry name" value="Aldolase class I"/>
    <property type="match status" value="1"/>
</dbReference>
<evidence type="ECO:0000313" key="8">
    <source>
        <dbReference type="Proteomes" id="UP000198916"/>
    </source>
</evidence>
<name>A0A1H7GMP6_9SPHI</name>
<dbReference type="OrthoDB" id="9772736at2"/>
<feature type="domain" description="NADH:flavin oxidoreductase/NADH oxidase N-terminal" evidence="6">
    <location>
        <begin position="7"/>
        <end position="339"/>
    </location>
</feature>
<evidence type="ECO:0000256" key="2">
    <source>
        <dbReference type="ARBA" id="ARBA00022630"/>
    </source>
</evidence>
<evidence type="ECO:0000256" key="3">
    <source>
        <dbReference type="ARBA" id="ARBA00022643"/>
    </source>
</evidence>
<evidence type="ECO:0000313" key="7">
    <source>
        <dbReference type="EMBL" id="SEK37115.1"/>
    </source>
</evidence>
<evidence type="ECO:0000256" key="1">
    <source>
        <dbReference type="ARBA" id="ARBA00001917"/>
    </source>
</evidence>
<dbReference type="InterPro" id="IPR044152">
    <property type="entry name" value="YqjM-like"/>
</dbReference>
<dbReference type="CDD" id="cd02932">
    <property type="entry name" value="OYE_YqiM_FMN"/>
    <property type="match status" value="1"/>
</dbReference>
<dbReference type="GO" id="GO:0010181">
    <property type="term" value="F:FMN binding"/>
    <property type="evidence" value="ECO:0007669"/>
    <property type="project" value="InterPro"/>
</dbReference>
<sequence length="363" mass="39648">MSSNALLFTPLSLPYSGITLKNRIVVSPMCQYSAEDGYANDWHLVHLGSRAVGGVSAIIQEATAVSPEGRITYADLGIWKDDHITALHRITAFLKQHGVIPGIQLAHAGRKASTEKPWFGGKQIKTGERAWRTLAPSAIPFSEDDDTPQAMSTAAIAKVVEDFVAAAQRAVYAGYQLIEIHAAHGYLLHQFLSPLSNQRTDDYGGQFNNRIRLLFEVVNAIKSTIPKDVSLWVRISATDWAENGWNLSQSIQLASLLNKLGVDMMDVSSGGMVPRVAIPTSPGYQVPFSESIRKESGIRTAAVGLITTAPQAEAILAEGKADVVLFARELLRDPYFALHATIEMGEDIPWPDQYLRAKPPLPH</sequence>
<dbReference type="Pfam" id="PF00724">
    <property type="entry name" value="Oxidored_FMN"/>
    <property type="match status" value="1"/>
</dbReference>
<dbReference type="SUPFAM" id="SSF51395">
    <property type="entry name" value="FMN-linked oxidoreductases"/>
    <property type="match status" value="1"/>
</dbReference>
<dbReference type="GO" id="GO:0050661">
    <property type="term" value="F:NADP binding"/>
    <property type="evidence" value="ECO:0007669"/>
    <property type="project" value="InterPro"/>
</dbReference>
<accession>A0A1H7GMP6</accession>
<keyword evidence="4" id="KW-0521">NADP</keyword>
<dbReference type="PANTHER" id="PTHR43303">
    <property type="entry name" value="NADPH DEHYDROGENASE C23G7.10C-RELATED"/>
    <property type="match status" value="1"/>
</dbReference>
<proteinExistence type="predicted"/>
<dbReference type="PANTHER" id="PTHR43303:SF4">
    <property type="entry name" value="NADPH DEHYDROGENASE C23G7.10C-RELATED"/>
    <property type="match status" value="1"/>
</dbReference>
<dbReference type="InterPro" id="IPR013785">
    <property type="entry name" value="Aldolase_TIM"/>
</dbReference>
<evidence type="ECO:0000256" key="5">
    <source>
        <dbReference type="ARBA" id="ARBA00023002"/>
    </source>
</evidence>
<dbReference type="EMBL" id="FNZR01000001">
    <property type="protein sequence ID" value="SEK37115.1"/>
    <property type="molecule type" value="Genomic_DNA"/>
</dbReference>
<gene>
    <name evidence="7" type="ORF">SAMN05421740_101679</name>
</gene>
<reference evidence="8" key="1">
    <citation type="submission" date="2016-10" db="EMBL/GenBank/DDBJ databases">
        <authorList>
            <person name="Varghese N."/>
            <person name="Submissions S."/>
        </authorList>
    </citation>
    <scope>NUCLEOTIDE SEQUENCE [LARGE SCALE GENOMIC DNA]</scope>
    <source>
        <strain evidence="8">Jip14</strain>
    </source>
</reference>
<dbReference type="InterPro" id="IPR001155">
    <property type="entry name" value="OxRdtase_FMN_N"/>
</dbReference>
<dbReference type="AlphaFoldDB" id="A0A1H7GMP6"/>
<dbReference type="STRING" id="332977.SAMN05421740_101679"/>
<keyword evidence="2" id="KW-0285">Flavoprotein</keyword>
<organism evidence="7 8">
    <name type="scientific">Parapedobacter koreensis</name>
    <dbReference type="NCBI Taxonomy" id="332977"/>
    <lineage>
        <taxon>Bacteria</taxon>
        <taxon>Pseudomonadati</taxon>
        <taxon>Bacteroidota</taxon>
        <taxon>Sphingobacteriia</taxon>
        <taxon>Sphingobacteriales</taxon>
        <taxon>Sphingobacteriaceae</taxon>
        <taxon>Parapedobacter</taxon>
    </lineage>
</organism>
<evidence type="ECO:0000256" key="4">
    <source>
        <dbReference type="ARBA" id="ARBA00022857"/>
    </source>
</evidence>
<dbReference type="Proteomes" id="UP000198916">
    <property type="component" value="Unassembled WGS sequence"/>
</dbReference>